<keyword evidence="2" id="KW-1185">Reference proteome</keyword>
<proteinExistence type="predicted"/>
<evidence type="ECO:0000313" key="2">
    <source>
        <dbReference type="Proteomes" id="UP000448575"/>
    </source>
</evidence>
<dbReference type="AlphaFoldDB" id="A0A6N9HM18"/>
<accession>A0A6N9HM18</accession>
<sequence length="149" mass="16456">MKSQVASDSFIDRCASLGLTLNRAKELAREDDANDADALARVLGMDTQTLLPVGARHWTRMAAQGASVSYREVMDERSLVEAISSGQVPTKYFAHICMLLDEVPLQVVVMACHQVAQQNHIAMDTVWNNVAILARLVGARRARFWSAKD</sequence>
<dbReference type="RefSeq" id="WP_161027503.1">
    <property type="nucleotide sequence ID" value="NZ_WWCJ01000018.1"/>
</dbReference>
<comment type="caution">
    <text evidence="1">The sequence shown here is derived from an EMBL/GenBank/DDBJ whole genome shotgun (WGS) entry which is preliminary data.</text>
</comment>
<organism evidence="1 2">
    <name type="scientific">Pseudoduganella guangdongensis</name>
    <dbReference type="NCBI Taxonomy" id="2692179"/>
    <lineage>
        <taxon>Bacteria</taxon>
        <taxon>Pseudomonadati</taxon>
        <taxon>Pseudomonadota</taxon>
        <taxon>Betaproteobacteria</taxon>
        <taxon>Burkholderiales</taxon>
        <taxon>Oxalobacteraceae</taxon>
        <taxon>Telluria group</taxon>
        <taxon>Pseudoduganella</taxon>
    </lineage>
</organism>
<dbReference type="EMBL" id="WWCJ01000018">
    <property type="protein sequence ID" value="MYN04540.1"/>
    <property type="molecule type" value="Genomic_DNA"/>
</dbReference>
<protein>
    <submittedName>
        <fullName evidence="1">Uncharacterized protein</fullName>
    </submittedName>
</protein>
<gene>
    <name evidence="1" type="ORF">GTP41_20825</name>
</gene>
<reference evidence="1 2" key="1">
    <citation type="submission" date="2019-12" db="EMBL/GenBank/DDBJ databases">
        <title>Novel species isolated from a subtropical stream in China.</title>
        <authorList>
            <person name="Lu H."/>
        </authorList>
    </citation>
    <scope>NUCLEOTIDE SEQUENCE [LARGE SCALE GENOMIC DNA]</scope>
    <source>
        <strain evidence="1 2">DS3</strain>
    </source>
</reference>
<evidence type="ECO:0000313" key="1">
    <source>
        <dbReference type="EMBL" id="MYN04540.1"/>
    </source>
</evidence>
<dbReference type="Proteomes" id="UP000448575">
    <property type="component" value="Unassembled WGS sequence"/>
</dbReference>
<name>A0A6N9HM18_9BURK</name>